<dbReference type="InterPro" id="IPR010297">
    <property type="entry name" value="DUF900_hydrolase"/>
</dbReference>
<dbReference type="Pfam" id="PF05990">
    <property type="entry name" value="DUF900"/>
    <property type="match status" value="1"/>
</dbReference>
<dbReference type="PIRSF" id="PIRSF033909">
    <property type="entry name" value="UCP033909"/>
    <property type="match status" value="1"/>
</dbReference>
<reference evidence="1" key="1">
    <citation type="journal article" date="2015" name="Nature">
        <title>Complex archaea that bridge the gap between prokaryotes and eukaryotes.</title>
        <authorList>
            <person name="Spang A."/>
            <person name="Saw J.H."/>
            <person name="Jorgensen S.L."/>
            <person name="Zaremba-Niedzwiedzka K."/>
            <person name="Martijn J."/>
            <person name="Lind A.E."/>
            <person name="van Eijk R."/>
            <person name="Schleper C."/>
            <person name="Guy L."/>
            <person name="Ettema T.J."/>
        </authorList>
    </citation>
    <scope>NUCLEOTIDE SEQUENCE</scope>
</reference>
<dbReference type="PROSITE" id="PS51318">
    <property type="entry name" value="TAT"/>
    <property type="match status" value="1"/>
</dbReference>
<accession>A0A0F9HG33</accession>
<comment type="caution">
    <text evidence="1">The sequence shown here is derived from an EMBL/GenBank/DDBJ whole genome shotgun (WGS) entry which is preliminary data.</text>
</comment>
<name>A0A0F9HG33_9ZZZZ</name>
<dbReference type="InterPro" id="IPR006311">
    <property type="entry name" value="TAT_signal"/>
</dbReference>
<dbReference type="SUPFAM" id="SSF53474">
    <property type="entry name" value="alpha/beta-Hydrolases"/>
    <property type="match status" value="1"/>
</dbReference>
<sequence length="364" mass="39059">MTDINHERDRFVKNSLPDRRRFLAFASAAMAAGCTPRGSFSVAPLSDGTEGMQHILVATSRVADPAPIAYGKGRAETLEFAQLTISIPPTHKIGTIEWPPAREVDPARHFALAGAKTLPSTKSLLKAALSGAAESGEEAVLFVHGYNNNFSEAIYRHAQIAWDYEMRGPQIHFAWPSAADPLEYTYDRDSVLIARDALAQLLLDLLKEEQLRVSVVGHSMGCLLIMEALRQIALTGDREALNALNSITLISPDIDMDLFRSQATALGRLPQPFIVAVARNDRLLWLSSGLSGGADRLGSLDDRDQLEALGVSTIDMTGLGNGGANHFLPGTSASAIALIKGLRETRLKPSNSLSVGPVSISLGG</sequence>
<dbReference type="PANTHER" id="PTHR36513">
    <property type="entry name" value="ABC TRANSMEMBRANE TYPE-1 DOMAIN-CONTAINING PROTEIN"/>
    <property type="match status" value="1"/>
</dbReference>
<dbReference type="InterPro" id="IPR014586">
    <property type="entry name" value="UCP033909"/>
</dbReference>
<evidence type="ECO:0000313" key="1">
    <source>
        <dbReference type="EMBL" id="KKM14037.1"/>
    </source>
</evidence>
<dbReference type="EMBL" id="LAZR01015240">
    <property type="protein sequence ID" value="KKM14037.1"/>
    <property type="molecule type" value="Genomic_DNA"/>
</dbReference>
<proteinExistence type="predicted"/>
<protein>
    <submittedName>
        <fullName evidence="1">Uncharacterized protein</fullName>
    </submittedName>
</protein>
<gene>
    <name evidence="1" type="ORF">LCGC14_1710150</name>
</gene>
<dbReference type="Gene3D" id="3.40.50.1820">
    <property type="entry name" value="alpha/beta hydrolase"/>
    <property type="match status" value="1"/>
</dbReference>
<dbReference type="PANTHER" id="PTHR36513:SF1">
    <property type="entry name" value="TRANSMEMBRANE PROTEIN"/>
    <property type="match status" value="1"/>
</dbReference>
<dbReference type="InterPro" id="IPR029058">
    <property type="entry name" value="AB_hydrolase_fold"/>
</dbReference>
<dbReference type="AlphaFoldDB" id="A0A0F9HG33"/>
<organism evidence="1">
    <name type="scientific">marine sediment metagenome</name>
    <dbReference type="NCBI Taxonomy" id="412755"/>
    <lineage>
        <taxon>unclassified sequences</taxon>
        <taxon>metagenomes</taxon>
        <taxon>ecological metagenomes</taxon>
    </lineage>
</organism>